<evidence type="ECO:0000256" key="1">
    <source>
        <dbReference type="SAM" id="Phobius"/>
    </source>
</evidence>
<reference evidence="2 3" key="1">
    <citation type="submission" date="2017-08" db="EMBL/GenBank/DDBJ databases">
        <authorList>
            <person name="de Groot N.N."/>
        </authorList>
    </citation>
    <scope>NUCLEOTIDE SEQUENCE [LARGE SCALE GENOMIC DNA]</scope>
    <source>
        <strain evidence="2 3">HM2</strain>
    </source>
</reference>
<organism evidence="2 3">
    <name type="scientific">Fibrobacter succinogenes</name>
    <name type="common">Bacteroides succinogenes</name>
    <dbReference type="NCBI Taxonomy" id="833"/>
    <lineage>
        <taxon>Bacteria</taxon>
        <taxon>Pseudomonadati</taxon>
        <taxon>Fibrobacterota</taxon>
        <taxon>Fibrobacteria</taxon>
        <taxon>Fibrobacterales</taxon>
        <taxon>Fibrobacteraceae</taxon>
        <taxon>Fibrobacter</taxon>
    </lineage>
</organism>
<evidence type="ECO:0008006" key="4">
    <source>
        <dbReference type="Google" id="ProtNLM"/>
    </source>
</evidence>
<evidence type="ECO:0000313" key="3">
    <source>
        <dbReference type="Proteomes" id="UP000255423"/>
    </source>
</evidence>
<proteinExistence type="predicted"/>
<dbReference type="Proteomes" id="UP000255423">
    <property type="component" value="Unassembled WGS sequence"/>
</dbReference>
<dbReference type="AlphaFoldDB" id="A0A380S9F7"/>
<evidence type="ECO:0000313" key="2">
    <source>
        <dbReference type="EMBL" id="SUQ25948.1"/>
    </source>
</evidence>
<keyword evidence="1" id="KW-0472">Membrane</keyword>
<dbReference type="InterPro" id="IPR029058">
    <property type="entry name" value="AB_hydrolase_fold"/>
</dbReference>
<keyword evidence="1" id="KW-1133">Transmembrane helix</keyword>
<gene>
    <name evidence="2" type="ORF">SAMN05661053_2751</name>
</gene>
<accession>A0A380S9F7</accession>
<sequence>MKIKELALGTLSRILRYAGILLLIYISMVFYLALTERRNAFPRAITHNEAREAIADKARAINCTLDDGTKLEGFVVGNEQNNVILYYPDADEDAAQFLAELDSLPGYAAASFNYRGSGENKGTPSQETFESDAQMIYECASQINGNAPKVVAGRGTGAILATKMVKKENIILLIDPVWSIADAISDKYRLLYPKFLVRADVKIEKKDIFTSNNIVILSDRARFSDRTHTFEQAFEGVNLSKRGSKSLSEAIFDVITLK</sequence>
<dbReference type="SUPFAM" id="SSF53474">
    <property type="entry name" value="alpha/beta-Hydrolases"/>
    <property type="match status" value="1"/>
</dbReference>
<keyword evidence="1" id="KW-0812">Transmembrane</keyword>
<name>A0A380S9F7_FIBSU</name>
<protein>
    <recommendedName>
        <fullName evidence="4">Serine aminopeptidase S33 domain-containing protein</fullName>
    </recommendedName>
</protein>
<dbReference type="EMBL" id="UHJL01000005">
    <property type="protein sequence ID" value="SUQ25948.1"/>
    <property type="molecule type" value="Genomic_DNA"/>
</dbReference>
<dbReference type="Gene3D" id="3.40.50.1820">
    <property type="entry name" value="alpha/beta hydrolase"/>
    <property type="match status" value="1"/>
</dbReference>
<feature type="transmembrane region" description="Helical" evidence="1">
    <location>
        <begin position="14"/>
        <end position="34"/>
    </location>
</feature>